<keyword evidence="8 12" id="KW-0238">DNA-binding</keyword>
<keyword evidence="9" id="KW-0804">Transcription</keyword>
<dbReference type="GO" id="GO:0005654">
    <property type="term" value="C:nucleoplasm"/>
    <property type="evidence" value="ECO:0007669"/>
    <property type="project" value="UniProtKB-SubCell"/>
</dbReference>
<evidence type="ECO:0000256" key="9">
    <source>
        <dbReference type="ARBA" id="ARBA00023163"/>
    </source>
</evidence>
<dbReference type="InterPro" id="IPR006612">
    <property type="entry name" value="THAP_Znf"/>
</dbReference>
<dbReference type="SUPFAM" id="SSF57716">
    <property type="entry name" value="Glucocorticoid receptor-like (DNA-binding domain)"/>
    <property type="match status" value="1"/>
</dbReference>
<keyword evidence="3" id="KW-0479">Metal-binding</keyword>
<evidence type="ECO:0000256" key="3">
    <source>
        <dbReference type="ARBA" id="ARBA00022723"/>
    </source>
</evidence>
<keyword evidence="16" id="KW-1185">Reference proteome</keyword>
<evidence type="ECO:0000256" key="8">
    <source>
        <dbReference type="ARBA" id="ARBA00023125"/>
    </source>
</evidence>
<dbReference type="PANTHER" id="PTHR46600:SF1">
    <property type="entry name" value="THAP DOMAIN-CONTAINING PROTEIN 1"/>
    <property type="match status" value="1"/>
</dbReference>
<evidence type="ECO:0000256" key="11">
    <source>
        <dbReference type="ARBA" id="ARBA00023306"/>
    </source>
</evidence>
<comment type="similarity">
    <text evidence="2">Belongs to the THAP1 family.</text>
</comment>
<reference evidence="15 16" key="1">
    <citation type="submission" date="2016-03" db="EMBL/GenBank/DDBJ databases">
        <title>Trachymyrmex septentrionalis WGS genome.</title>
        <authorList>
            <person name="Nygaard S."/>
            <person name="Hu H."/>
            <person name="Boomsma J."/>
            <person name="Zhang G."/>
        </authorList>
    </citation>
    <scope>NUCLEOTIDE SEQUENCE [LARGE SCALE GENOMIC DNA]</scope>
    <source>
        <strain evidence="15">Tsep2-gDNA-1</strain>
        <tissue evidence="15">Whole body</tissue>
    </source>
</reference>
<dbReference type="InterPro" id="IPR038441">
    <property type="entry name" value="THAP_Znf_sf"/>
</dbReference>
<dbReference type="KEGG" id="tsep:108750682"/>
<feature type="coiled-coil region" evidence="13">
    <location>
        <begin position="148"/>
        <end position="208"/>
    </location>
</feature>
<keyword evidence="7 13" id="KW-0175">Coiled coil</keyword>
<dbReference type="EMBL" id="KQ981727">
    <property type="protein sequence ID" value="KYN36842.1"/>
    <property type="molecule type" value="Genomic_DNA"/>
</dbReference>
<evidence type="ECO:0000256" key="5">
    <source>
        <dbReference type="ARBA" id="ARBA00022833"/>
    </source>
</evidence>
<protein>
    <submittedName>
        <fullName evidence="15">THAP domain-containing protein 3</fullName>
    </submittedName>
</protein>
<organism evidence="15 16">
    <name type="scientific">Trachymyrmex septentrionalis</name>
    <dbReference type="NCBI Taxonomy" id="34720"/>
    <lineage>
        <taxon>Eukaryota</taxon>
        <taxon>Metazoa</taxon>
        <taxon>Ecdysozoa</taxon>
        <taxon>Arthropoda</taxon>
        <taxon>Hexapoda</taxon>
        <taxon>Insecta</taxon>
        <taxon>Pterygota</taxon>
        <taxon>Neoptera</taxon>
        <taxon>Endopterygota</taxon>
        <taxon>Hymenoptera</taxon>
        <taxon>Apocrita</taxon>
        <taxon>Aculeata</taxon>
        <taxon>Formicoidea</taxon>
        <taxon>Formicidae</taxon>
        <taxon>Myrmicinae</taxon>
        <taxon>Trachymyrmex</taxon>
    </lineage>
</organism>
<dbReference type="SMART" id="SM00980">
    <property type="entry name" value="THAP"/>
    <property type="match status" value="1"/>
</dbReference>
<evidence type="ECO:0000256" key="7">
    <source>
        <dbReference type="ARBA" id="ARBA00023054"/>
    </source>
</evidence>
<evidence type="ECO:0000256" key="6">
    <source>
        <dbReference type="ARBA" id="ARBA00023015"/>
    </source>
</evidence>
<proteinExistence type="inferred from homology"/>
<dbReference type="Pfam" id="PF05485">
    <property type="entry name" value="THAP"/>
    <property type="match status" value="1"/>
</dbReference>
<dbReference type="PANTHER" id="PTHR46600">
    <property type="entry name" value="THAP DOMAIN-CONTAINING"/>
    <property type="match status" value="1"/>
</dbReference>
<feature type="domain" description="THAP-type" evidence="14">
    <location>
        <begin position="1"/>
        <end position="80"/>
    </location>
</feature>
<dbReference type="InterPro" id="IPR026516">
    <property type="entry name" value="THAP1/10"/>
</dbReference>
<evidence type="ECO:0000256" key="2">
    <source>
        <dbReference type="ARBA" id="ARBA00006177"/>
    </source>
</evidence>
<evidence type="ECO:0000256" key="4">
    <source>
        <dbReference type="ARBA" id="ARBA00022771"/>
    </source>
</evidence>
<keyword evidence="6" id="KW-0805">Transcription regulation</keyword>
<evidence type="ECO:0000313" key="16">
    <source>
        <dbReference type="Proteomes" id="UP000078541"/>
    </source>
</evidence>
<evidence type="ECO:0000256" key="1">
    <source>
        <dbReference type="ARBA" id="ARBA00004642"/>
    </source>
</evidence>
<keyword evidence="4 12" id="KW-0863">Zinc-finger</keyword>
<evidence type="ECO:0000259" key="14">
    <source>
        <dbReference type="PROSITE" id="PS50950"/>
    </source>
</evidence>
<dbReference type="Gene3D" id="6.20.210.20">
    <property type="entry name" value="THAP domain"/>
    <property type="match status" value="1"/>
</dbReference>
<dbReference type="Proteomes" id="UP000078541">
    <property type="component" value="Unassembled WGS sequence"/>
</dbReference>
<evidence type="ECO:0000256" key="10">
    <source>
        <dbReference type="ARBA" id="ARBA00023242"/>
    </source>
</evidence>
<dbReference type="PROSITE" id="PS50950">
    <property type="entry name" value="ZF_THAP"/>
    <property type="match status" value="1"/>
</dbReference>
<dbReference type="OrthoDB" id="7632801at2759"/>
<evidence type="ECO:0000256" key="12">
    <source>
        <dbReference type="PROSITE-ProRule" id="PRU00309"/>
    </source>
</evidence>
<dbReference type="GO" id="GO:0043565">
    <property type="term" value="F:sequence-specific DNA binding"/>
    <property type="evidence" value="ECO:0007669"/>
    <property type="project" value="InterPro"/>
</dbReference>
<sequence>MTKHCEVLNCPNRNKRKDKIHVFSFPQVESIAAKWIEATGRKKFIPNKYSAICDIHFKSEDFSDTTRRVRLKPDVVPTKNLINNCTSTERVKTIISEIRKQISSNEEEIEIKFIPKLEEDEIQNSICKLDRDETNTIKTLKRNDVLTFQEMKMKIQKLEKKNEELINKLQSLQINLEEKIQVQANGFEKKLQCQTARLKRIIEEQRKKFKKKLVSKDKQLKILRIAVRRKNNHIKNLLLNIVKIKKMLTETSYNTLKYDFEESSFLVKNETQNKSPHRPVLIVDYILDHLKCNPKISKAN</sequence>
<evidence type="ECO:0000313" key="15">
    <source>
        <dbReference type="EMBL" id="KYN36842.1"/>
    </source>
</evidence>
<dbReference type="AlphaFoldDB" id="A0A195F9F2"/>
<gene>
    <name evidence="15" type="ORF">ALC56_08633</name>
</gene>
<dbReference type="GO" id="GO:0008270">
    <property type="term" value="F:zinc ion binding"/>
    <property type="evidence" value="ECO:0007669"/>
    <property type="project" value="UniProtKB-KW"/>
</dbReference>
<accession>A0A195F9F2</accession>
<keyword evidence="11" id="KW-0131">Cell cycle</keyword>
<evidence type="ECO:0000256" key="13">
    <source>
        <dbReference type="SAM" id="Coils"/>
    </source>
</evidence>
<keyword evidence="10" id="KW-0539">Nucleus</keyword>
<comment type="subcellular location">
    <subcellularLocation>
        <location evidence="1">Nucleus</location>
        <location evidence="1">Nucleoplasm</location>
    </subcellularLocation>
</comment>
<dbReference type="SMART" id="SM00692">
    <property type="entry name" value="DM3"/>
    <property type="match status" value="1"/>
</dbReference>
<keyword evidence="5" id="KW-0862">Zinc</keyword>
<name>A0A195F9F2_9HYME</name>